<evidence type="ECO:0000256" key="5">
    <source>
        <dbReference type="ARBA" id="ARBA00023136"/>
    </source>
</evidence>
<feature type="transmembrane region" description="Helical" evidence="6">
    <location>
        <begin position="257"/>
        <end position="277"/>
    </location>
</feature>
<dbReference type="GO" id="GO:0005886">
    <property type="term" value="C:plasma membrane"/>
    <property type="evidence" value="ECO:0007669"/>
    <property type="project" value="UniProtKB-SubCell"/>
</dbReference>
<protein>
    <submittedName>
        <fullName evidence="8">Type II secretion system F family protein</fullName>
    </submittedName>
</protein>
<accession>A0AAW6EBY8</accession>
<dbReference type="RefSeq" id="WP_117897105.1">
    <property type="nucleotide sequence ID" value="NZ_JAQMLV010000017.1"/>
</dbReference>
<organism evidence="8 9">
    <name type="scientific">Ruminococcus bicirculans</name>
    <name type="common">ex Wegman et al. 2014</name>
    <dbReference type="NCBI Taxonomy" id="1160721"/>
    <lineage>
        <taxon>Bacteria</taxon>
        <taxon>Bacillati</taxon>
        <taxon>Bacillota</taxon>
        <taxon>Clostridia</taxon>
        <taxon>Eubacteriales</taxon>
        <taxon>Oscillospiraceae</taxon>
        <taxon>Ruminococcus</taxon>
    </lineage>
</organism>
<evidence type="ECO:0000313" key="9">
    <source>
        <dbReference type="Proteomes" id="UP001211015"/>
    </source>
</evidence>
<dbReference type="InterPro" id="IPR018076">
    <property type="entry name" value="T2SS_GspF_dom"/>
</dbReference>
<dbReference type="Proteomes" id="UP001211015">
    <property type="component" value="Unassembled WGS sequence"/>
</dbReference>
<feature type="transmembrane region" description="Helical" evidence="6">
    <location>
        <begin position="103"/>
        <end position="122"/>
    </location>
</feature>
<comment type="caution">
    <text evidence="8">The sequence shown here is derived from an EMBL/GenBank/DDBJ whole genome shotgun (WGS) entry which is preliminary data.</text>
</comment>
<sequence>MAGIGTFFILFWLFLYIKYRNAYGQVIDAIDKKKFMFGEIYFIGFGFITLFHINIKTERGSKKIKEISEIYGRKYAEFYHYVITGGSIAYFLTLLPMGFCLGAIANNVMLGVLGVVASALLMEYMSGEIKKNVNERREDILEDLPQMLSKFTLLINAGLIVRDAWFKVAYANDRPIYKEMQEACVEMNNGVPVREAVFHFADRCSVAEVRKFANSVNQNMEKGGSELTRVLKELTTVSWEEKRSRVKVKAASVGTKLMFPSMIMFIAIIMMVVVPAIGNSLM</sequence>
<proteinExistence type="predicted"/>
<dbReference type="PANTHER" id="PTHR35007:SF2">
    <property type="entry name" value="PILUS ASSEMBLE PROTEIN"/>
    <property type="match status" value="1"/>
</dbReference>
<comment type="subcellular location">
    <subcellularLocation>
        <location evidence="1">Cell membrane</location>
        <topology evidence="1">Multi-pass membrane protein</topology>
    </subcellularLocation>
</comment>
<evidence type="ECO:0000256" key="1">
    <source>
        <dbReference type="ARBA" id="ARBA00004651"/>
    </source>
</evidence>
<keyword evidence="5 6" id="KW-0472">Membrane</keyword>
<evidence type="ECO:0000256" key="6">
    <source>
        <dbReference type="SAM" id="Phobius"/>
    </source>
</evidence>
<dbReference type="Pfam" id="PF00482">
    <property type="entry name" value="T2SSF"/>
    <property type="match status" value="1"/>
</dbReference>
<name>A0AAW6EBY8_9FIRM</name>
<evidence type="ECO:0000259" key="7">
    <source>
        <dbReference type="Pfam" id="PF00482"/>
    </source>
</evidence>
<dbReference type="AlphaFoldDB" id="A0AAW6EBY8"/>
<keyword evidence="2" id="KW-1003">Cell membrane</keyword>
<feature type="domain" description="Type II secretion system protein GspF" evidence="7">
    <location>
        <begin position="150"/>
        <end position="275"/>
    </location>
</feature>
<feature type="transmembrane region" description="Helical" evidence="6">
    <location>
        <begin position="78"/>
        <end position="97"/>
    </location>
</feature>
<feature type="transmembrane region" description="Helical" evidence="6">
    <location>
        <begin position="40"/>
        <end position="57"/>
    </location>
</feature>
<evidence type="ECO:0000256" key="2">
    <source>
        <dbReference type="ARBA" id="ARBA00022475"/>
    </source>
</evidence>
<keyword evidence="3 6" id="KW-0812">Transmembrane</keyword>
<evidence type="ECO:0000256" key="4">
    <source>
        <dbReference type="ARBA" id="ARBA00022989"/>
    </source>
</evidence>
<dbReference type="EMBL" id="JAQMLV010000017">
    <property type="protein sequence ID" value="MDB8745651.1"/>
    <property type="molecule type" value="Genomic_DNA"/>
</dbReference>
<reference evidence="8" key="1">
    <citation type="submission" date="2023-01" db="EMBL/GenBank/DDBJ databases">
        <title>Human gut microbiome strain richness.</title>
        <authorList>
            <person name="Chen-Liaw A."/>
        </authorList>
    </citation>
    <scope>NUCLEOTIDE SEQUENCE</scope>
    <source>
        <strain evidence="8">1001275st1_F4_1001275B_160808</strain>
    </source>
</reference>
<gene>
    <name evidence="8" type="ORF">PNU62_11540</name>
</gene>
<evidence type="ECO:0000256" key="3">
    <source>
        <dbReference type="ARBA" id="ARBA00022692"/>
    </source>
</evidence>
<dbReference type="PANTHER" id="PTHR35007">
    <property type="entry name" value="INTEGRAL MEMBRANE PROTEIN-RELATED"/>
    <property type="match status" value="1"/>
</dbReference>
<evidence type="ECO:0000313" key="8">
    <source>
        <dbReference type="EMBL" id="MDB8745651.1"/>
    </source>
</evidence>
<keyword evidence="4 6" id="KW-1133">Transmembrane helix</keyword>